<dbReference type="AlphaFoldDB" id="A0A378U395"/>
<dbReference type="Proteomes" id="UP000255024">
    <property type="component" value="Unassembled WGS sequence"/>
</dbReference>
<keyword evidence="2" id="KW-1185">Reference proteome</keyword>
<evidence type="ECO:0000313" key="2">
    <source>
        <dbReference type="Proteomes" id="UP000255024"/>
    </source>
</evidence>
<dbReference type="RefSeq" id="WP_115092195.1">
    <property type="nucleotide sequence ID" value="NZ_CP068107.1"/>
</dbReference>
<accession>A0A378U395</accession>
<name>A0A378U395_MYROD</name>
<proteinExistence type="predicted"/>
<organism evidence="1 2">
    <name type="scientific">Myroides odoratus</name>
    <name type="common">Flavobacterium odoratum</name>
    <dbReference type="NCBI Taxonomy" id="256"/>
    <lineage>
        <taxon>Bacteria</taxon>
        <taxon>Pseudomonadati</taxon>
        <taxon>Bacteroidota</taxon>
        <taxon>Flavobacteriia</taxon>
        <taxon>Flavobacteriales</taxon>
        <taxon>Flavobacteriaceae</taxon>
        <taxon>Myroides</taxon>
    </lineage>
</organism>
<evidence type="ECO:0000313" key="1">
    <source>
        <dbReference type="EMBL" id="STZ69461.1"/>
    </source>
</evidence>
<protein>
    <submittedName>
        <fullName evidence="1">Uncharacterized protein</fullName>
    </submittedName>
</protein>
<reference evidence="1 2" key="1">
    <citation type="submission" date="2018-06" db="EMBL/GenBank/DDBJ databases">
        <authorList>
            <consortium name="Pathogen Informatics"/>
            <person name="Doyle S."/>
        </authorList>
    </citation>
    <scope>NUCLEOTIDE SEQUENCE [LARGE SCALE GENOMIC DNA]</scope>
    <source>
        <strain evidence="1 2">NCTC11179</strain>
    </source>
</reference>
<sequence length="81" mass="9488">MSTKPQPCMLSKNDSHNLALLQELYDLNPNFVSYAQSINALFYYYVQHCMENADEFFLSSSEVHQVLEIVHTLQRLKKPKH</sequence>
<gene>
    <name evidence="1" type="ORF">NCTC11179_02967</name>
</gene>
<dbReference type="EMBL" id="UGQL01000002">
    <property type="protein sequence ID" value="STZ69461.1"/>
    <property type="molecule type" value="Genomic_DNA"/>
</dbReference>